<organism evidence="3 4">
    <name type="scientific">Dokdonella soli</name>
    <dbReference type="NCBI Taxonomy" id="529810"/>
    <lineage>
        <taxon>Bacteria</taxon>
        <taxon>Pseudomonadati</taxon>
        <taxon>Pseudomonadota</taxon>
        <taxon>Gammaproteobacteria</taxon>
        <taxon>Lysobacterales</taxon>
        <taxon>Rhodanobacteraceae</taxon>
        <taxon>Dokdonella</taxon>
    </lineage>
</organism>
<accession>A0ABN1IHV6</accession>
<evidence type="ECO:0000313" key="4">
    <source>
        <dbReference type="Proteomes" id="UP001501523"/>
    </source>
</evidence>
<keyword evidence="4" id="KW-1185">Reference proteome</keyword>
<evidence type="ECO:0000256" key="1">
    <source>
        <dbReference type="SAM" id="Phobius"/>
    </source>
</evidence>
<dbReference type="InterPro" id="IPR050508">
    <property type="entry name" value="Methyltransf_Superfamily"/>
</dbReference>
<proteinExistence type="predicted"/>
<feature type="transmembrane region" description="Helical" evidence="1">
    <location>
        <begin position="200"/>
        <end position="219"/>
    </location>
</feature>
<dbReference type="InterPro" id="IPR029063">
    <property type="entry name" value="SAM-dependent_MTases_sf"/>
</dbReference>
<dbReference type="EMBL" id="BAAAEU010000007">
    <property type="protein sequence ID" value="GAA0714047.1"/>
    <property type="molecule type" value="Genomic_DNA"/>
</dbReference>
<sequence>MRAEAIRRIANYLRRTPLHPQWLLGGNEVTGRWVAQVAHGRILDIGCADRWIEQQLPQGSDYIGLDYLATGKHMYGARPDLFADASQLPLADASVDTVVILEVMEHLRRPHEALQEIARVLRPNGRLLLSMPFLYPIHDAPHDYQRLTIHGLTRDINAVGLRVDALTPMQGSAESAGLIACLALGGMSLRAFQQRSPSMLLVPFVIVAIPLVNLIAWLAGRLLPSWDAITAGYQLAATKS</sequence>
<reference evidence="3 4" key="1">
    <citation type="journal article" date="2019" name="Int. J. Syst. Evol. Microbiol.">
        <title>The Global Catalogue of Microorganisms (GCM) 10K type strain sequencing project: providing services to taxonomists for standard genome sequencing and annotation.</title>
        <authorList>
            <consortium name="The Broad Institute Genomics Platform"/>
            <consortium name="The Broad Institute Genome Sequencing Center for Infectious Disease"/>
            <person name="Wu L."/>
            <person name="Ma J."/>
        </authorList>
    </citation>
    <scope>NUCLEOTIDE SEQUENCE [LARGE SCALE GENOMIC DNA]</scope>
    <source>
        <strain evidence="3 4">JCM 15421</strain>
    </source>
</reference>
<dbReference type="SUPFAM" id="SSF53335">
    <property type="entry name" value="S-adenosyl-L-methionine-dependent methyltransferases"/>
    <property type="match status" value="1"/>
</dbReference>
<keyword evidence="1" id="KW-0812">Transmembrane</keyword>
<dbReference type="Proteomes" id="UP001501523">
    <property type="component" value="Unassembled WGS sequence"/>
</dbReference>
<feature type="domain" description="Methyltransferase type 11" evidence="2">
    <location>
        <begin position="43"/>
        <end position="128"/>
    </location>
</feature>
<evidence type="ECO:0000259" key="2">
    <source>
        <dbReference type="Pfam" id="PF08241"/>
    </source>
</evidence>
<gene>
    <name evidence="3" type="ORF">GCM10009105_18130</name>
</gene>
<protein>
    <recommendedName>
        <fullName evidence="2">Methyltransferase type 11 domain-containing protein</fullName>
    </recommendedName>
</protein>
<name>A0ABN1IHV6_9GAMM</name>
<keyword evidence="1" id="KW-1133">Transmembrane helix</keyword>
<comment type="caution">
    <text evidence="3">The sequence shown here is derived from an EMBL/GenBank/DDBJ whole genome shotgun (WGS) entry which is preliminary data.</text>
</comment>
<dbReference type="Pfam" id="PF08241">
    <property type="entry name" value="Methyltransf_11"/>
    <property type="match status" value="1"/>
</dbReference>
<keyword evidence="1" id="KW-0472">Membrane</keyword>
<evidence type="ECO:0000313" key="3">
    <source>
        <dbReference type="EMBL" id="GAA0714047.1"/>
    </source>
</evidence>
<dbReference type="CDD" id="cd02440">
    <property type="entry name" value="AdoMet_MTases"/>
    <property type="match status" value="1"/>
</dbReference>
<dbReference type="InterPro" id="IPR013216">
    <property type="entry name" value="Methyltransf_11"/>
</dbReference>
<dbReference type="RefSeq" id="WP_343789833.1">
    <property type="nucleotide sequence ID" value="NZ_BAAAEU010000007.1"/>
</dbReference>
<dbReference type="Gene3D" id="3.40.50.150">
    <property type="entry name" value="Vaccinia Virus protein VP39"/>
    <property type="match status" value="1"/>
</dbReference>
<dbReference type="PANTHER" id="PTHR42912">
    <property type="entry name" value="METHYLTRANSFERASE"/>
    <property type="match status" value="1"/>
</dbReference>